<gene>
    <name evidence="1" type="ORF">GCM10010979_04520</name>
</gene>
<dbReference type="PROSITE" id="PS51257">
    <property type="entry name" value="PROKAR_LIPOPROTEIN"/>
    <property type="match status" value="1"/>
</dbReference>
<reference evidence="1" key="2">
    <citation type="submission" date="2020-09" db="EMBL/GenBank/DDBJ databases">
        <authorList>
            <person name="Sun Q."/>
            <person name="Zhou Y."/>
        </authorList>
    </citation>
    <scope>NUCLEOTIDE SEQUENCE</scope>
    <source>
        <strain evidence="1">CGMCC 1.12813</strain>
    </source>
</reference>
<organism evidence="1 2">
    <name type="scientific">Conyzicola nivalis</name>
    <dbReference type="NCBI Taxonomy" id="1477021"/>
    <lineage>
        <taxon>Bacteria</taxon>
        <taxon>Bacillati</taxon>
        <taxon>Actinomycetota</taxon>
        <taxon>Actinomycetes</taxon>
        <taxon>Micrococcales</taxon>
        <taxon>Microbacteriaceae</taxon>
        <taxon>Conyzicola</taxon>
    </lineage>
</organism>
<reference evidence="1" key="1">
    <citation type="journal article" date="2014" name="Int. J. Syst. Evol. Microbiol.">
        <title>Complete genome sequence of Corynebacterium casei LMG S-19264T (=DSM 44701T), isolated from a smear-ripened cheese.</title>
        <authorList>
            <consortium name="US DOE Joint Genome Institute (JGI-PGF)"/>
            <person name="Walter F."/>
            <person name="Albersmeier A."/>
            <person name="Kalinowski J."/>
            <person name="Ruckert C."/>
        </authorList>
    </citation>
    <scope>NUCLEOTIDE SEQUENCE</scope>
    <source>
        <strain evidence="1">CGMCC 1.12813</strain>
    </source>
</reference>
<dbReference type="Proteomes" id="UP000606922">
    <property type="component" value="Unassembled WGS sequence"/>
</dbReference>
<dbReference type="EMBL" id="BMGB01000001">
    <property type="protein sequence ID" value="GGA93065.1"/>
    <property type="molecule type" value="Genomic_DNA"/>
</dbReference>
<evidence type="ECO:0008006" key="3">
    <source>
        <dbReference type="Google" id="ProtNLM"/>
    </source>
</evidence>
<keyword evidence="2" id="KW-1185">Reference proteome</keyword>
<evidence type="ECO:0000313" key="2">
    <source>
        <dbReference type="Proteomes" id="UP000606922"/>
    </source>
</evidence>
<evidence type="ECO:0000313" key="1">
    <source>
        <dbReference type="EMBL" id="GGA93065.1"/>
    </source>
</evidence>
<name>A0A916WFP9_9MICO</name>
<dbReference type="AlphaFoldDB" id="A0A916WFP9"/>
<accession>A0A916WFP9</accession>
<proteinExistence type="predicted"/>
<protein>
    <recommendedName>
        <fullName evidence="3">Lipoprotein</fullName>
    </recommendedName>
</protein>
<sequence>MNRGGCLVAAAAAIVVVLSGCTARELPAGPTEADVDRYYDAIADAHWNALGFDPAVPRPDIEIGFTTAETWAEQVARCLNEAGFDGYSEQGGTLLVTGDATNLEQSAEEKLANYRCQIAHQVRPVAGQILSAAQLEYVYDYYVRFLVPCLEARGEEITDMPDRESFLAESFVGAWSPYWSSISADREEFARLRVECPPMPPGIAVPWE</sequence>
<comment type="caution">
    <text evidence="1">The sequence shown here is derived from an EMBL/GenBank/DDBJ whole genome shotgun (WGS) entry which is preliminary data.</text>
</comment>
<dbReference type="RefSeq" id="WP_188509085.1">
    <property type="nucleotide sequence ID" value="NZ_BMGB01000001.1"/>
</dbReference>